<evidence type="ECO:0000256" key="1">
    <source>
        <dbReference type="SAM" id="Phobius"/>
    </source>
</evidence>
<protein>
    <recommendedName>
        <fullName evidence="4">DUF4870 domain-containing protein</fullName>
    </recommendedName>
</protein>
<evidence type="ECO:0000313" key="3">
    <source>
        <dbReference type="Proteomes" id="UP000267535"/>
    </source>
</evidence>
<accession>A0A3P1SJM7</accession>
<gene>
    <name evidence="2" type="ORF">EHS89_18615</name>
</gene>
<proteinExistence type="predicted"/>
<sequence>MNQVAEAQQGKTGNAKIVYILYLVSLVIGVTGIVGLIMAYVNKGDAPDWLKTHYQWQIRTFWLGLLYAFIGVLTMFILIGYLILLFNLIWFIVRCVKGLSALDKQQPLTQPDSWIF</sequence>
<organism evidence="2 3">
    <name type="scientific">Amphritea balenae</name>
    <dbReference type="NCBI Taxonomy" id="452629"/>
    <lineage>
        <taxon>Bacteria</taxon>
        <taxon>Pseudomonadati</taxon>
        <taxon>Pseudomonadota</taxon>
        <taxon>Gammaproteobacteria</taxon>
        <taxon>Oceanospirillales</taxon>
        <taxon>Oceanospirillaceae</taxon>
        <taxon>Amphritea</taxon>
    </lineage>
</organism>
<keyword evidence="1" id="KW-1133">Transmembrane helix</keyword>
<feature type="transmembrane region" description="Helical" evidence="1">
    <location>
        <begin position="20"/>
        <end position="41"/>
    </location>
</feature>
<feature type="transmembrane region" description="Helical" evidence="1">
    <location>
        <begin position="61"/>
        <end position="93"/>
    </location>
</feature>
<dbReference type="EMBL" id="RQXV01000013">
    <property type="protein sequence ID" value="RRC97224.1"/>
    <property type="molecule type" value="Genomic_DNA"/>
</dbReference>
<name>A0A3P1SJM7_9GAMM</name>
<reference evidence="2 3" key="1">
    <citation type="submission" date="2018-11" db="EMBL/GenBank/DDBJ databases">
        <title>The draft genome sequence of Amphritea balenae JAMM 1525T.</title>
        <authorList>
            <person name="Fang Z."/>
            <person name="Zhang Y."/>
            <person name="Han X."/>
        </authorList>
    </citation>
    <scope>NUCLEOTIDE SEQUENCE [LARGE SCALE GENOMIC DNA]</scope>
    <source>
        <strain evidence="2 3">JAMM 1525</strain>
    </source>
</reference>
<keyword evidence="1" id="KW-0472">Membrane</keyword>
<dbReference type="AlphaFoldDB" id="A0A3P1SJM7"/>
<evidence type="ECO:0008006" key="4">
    <source>
        <dbReference type="Google" id="ProtNLM"/>
    </source>
</evidence>
<evidence type="ECO:0000313" key="2">
    <source>
        <dbReference type="EMBL" id="RRC97224.1"/>
    </source>
</evidence>
<keyword evidence="1" id="KW-0812">Transmembrane</keyword>
<keyword evidence="3" id="KW-1185">Reference proteome</keyword>
<dbReference type="OrthoDB" id="5405464at2"/>
<comment type="caution">
    <text evidence="2">The sequence shown here is derived from an EMBL/GenBank/DDBJ whole genome shotgun (WGS) entry which is preliminary data.</text>
</comment>
<dbReference type="Proteomes" id="UP000267535">
    <property type="component" value="Unassembled WGS sequence"/>
</dbReference>
<dbReference type="RefSeq" id="WP_124927682.1">
    <property type="nucleotide sequence ID" value="NZ_BMOH01000002.1"/>
</dbReference>